<organism evidence="2">
    <name type="scientific">Anguilla anguilla</name>
    <name type="common">European freshwater eel</name>
    <name type="synonym">Muraena anguilla</name>
    <dbReference type="NCBI Taxonomy" id="7936"/>
    <lineage>
        <taxon>Eukaryota</taxon>
        <taxon>Metazoa</taxon>
        <taxon>Chordata</taxon>
        <taxon>Craniata</taxon>
        <taxon>Vertebrata</taxon>
        <taxon>Euteleostomi</taxon>
        <taxon>Actinopterygii</taxon>
        <taxon>Neopterygii</taxon>
        <taxon>Teleostei</taxon>
        <taxon>Anguilliformes</taxon>
        <taxon>Anguillidae</taxon>
        <taxon>Anguilla</taxon>
    </lineage>
</organism>
<accession>A0A0E9WL04</accession>
<keyword evidence="1" id="KW-0472">Membrane</keyword>
<protein>
    <submittedName>
        <fullName evidence="2">Uncharacterized protein</fullName>
    </submittedName>
</protein>
<keyword evidence="1" id="KW-0812">Transmembrane</keyword>
<reference evidence="2" key="2">
    <citation type="journal article" date="2015" name="Fish Shellfish Immunol.">
        <title>Early steps in the European eel (Anguilla anguilla)-Vibrio vulnificus interaction in the gills: Role of the RtxA13 toxin.</title>
        <authorList>
            <person name="Callol A."/>
            <person name="Pajuelo D."/>
            <person name="Ebbesson L."/>
            <person name="Teles M."/>
            <person name="MacKenzie S."/>
            <person name="Amaro C."/>
        </authorList>
    </citation>
    <scope>NUCLEOTIDE SEQUENCE</scope>
</reference>
<name>A0A0E9WL04_ANGAN</name>
<reference evidence="2" key="1">
    <citation type="submission" date="2014-11" db="EMBL/GenBank/DDBJ databases">
        <authorList>
            <person name="Amaro Gonzalez C."/>
        </authorList>
    </citation>
    <scope>NUCLEOTIDE SEQUENCE</scope>
</reference>
<dbReference type="AlphaFoldDB" id="A0A0E9WL04"/>
<evidence type="ECO:0000256" key="1">
    <source>
        <dbReference type="SAM" id="Phobius"/>
    </source>
</evidence>
<keyword evidence="1" id="KW-1133">Transmembrane helix</keyword>
<proteinExistence type="predicted"/>
<sequence>MLMSDTLHYAMFIVMHHQAKANSLYVKTYLAINLFLILINHYT</sequence>
<feature type="transmembrane region" description="Helical" evidence="1">
    <location>
        <begin position="24"/>
        <end position="42"/>
    </location>
</feature>
<evidence type="ECO:0000313" key="2">
    <source>
        <dbReference type="EMBL" id="JAH90240.1"/>
    </source>
</evidence>
<dbReference type="EMBL" id="GBXM01018337">
    <property type="protein sequence ID" value="JAH90240.1"/>
    <property type="molecule type" value="Transcribed_RNA"/>
</dbReference>